<dbReference type="InterPro" id="IPR013552">
    <property type="entry name" value="Thioester_dom"/>
</dbReference>
<dbReference type="EMBL" id="CP080997">
    <property type="protein sequence ID" value="QZA07463.1"/>
    <property type="molecule type" value="Genomic_DNA"/>
</dbReference>
<reference evidence="2" key="1">
    <citation type="submission" date="2021-08" db="EMBL/GenBank/DDBJ databases">
        <title>Whole genome sequencing of non-tuberculosis mycobacteria type-strains.</title>
        <authorList>
            <person name="Igarashi Y."/>
            <person name="Osugi A."/>
            <person name="Mitarai S."/>
        </authorList>
    </citation>
    <scope>NUCLEOTIDE SEQUENCE</scope>
    <source>
        <strain evidence="2">JCM 30995</strain>
    </source>
</reference>
<evidence type="ECO:0000313" key="3">
    <source>
        <dbReference type="Proteomes" id="UP000825008"/>
    </source>
</evidence>
<organism evidence="2 3">
    <name type="scientific">Mycolicibacter heraklionensis</name>
    <dbReference type="NCBI Taxonomy" id="512402"/>
    <lineage>
        <taxon>Bacteria</taxon>
        <taxon>Bacillati</taxon>
        <taxon>Actinomycetota</taxon>
        <taxon>Actinomycetes</taxon>
        <taxon>Mycobacteriales</taxon>
        <taxon>Mycobacteriaceae</taxon>
        <taxon>Mycolicibacter</taxon>
    </lineage>
</organism>
<accession>A0A9X7WFU9</accession>
<feature type="domain" description="Thioester" evidence="1">
    <location>
        <begin position="86"/>
        <end position="164"/>
    </location>
</feature>
<name>A0A9X7WFU9_9MYCO</name>
<protein>
    <submittedName>
        <fullName evidence="2">TQXA domain-containing protein</fullName>
    </submittedName>
</protein>
<proteinExistence type="predicted"/>
<evidence type="ECO:0000313" key="2">
    <source>
        <dbReference type="EMBL" id="QZA07463.1"/>
    </source>
</evidence>
<dbReference type="KEGG" id="mher:K3U94_21440"/>
<gene>
    <name evidence="2" type="ORF">K3U94_21440</name>
</gene>
<dbReference type="Proteomes" id="UP000825008">
    <property type="component" value="Chromosome"/>
</dbReference>
<dbReference type="RefSeq" id="WP_220694952.1">
    <property type="nucleotide sequence ID" value="NZ_CP080997.1"/>
</dbReference>
<sequence>MTVSTSAFPLLDTGPAVTVRRRVRPRPAVDIDRMTRYHGGTYSHTVDRIVFTDGTSARTDLIRLNPGIAAYSLDFHGIAPTRPSAYRIDTWSAVPHLRAATRDPREVQVDWILRNSVPRLTTVELSRRLRDAGYRLGRGNISEHEAIAATQAAIWRLTNGLELDTRARTEPVRVLRDPEGVTVEFEEALELGGYTLELVASEPVTVTLHKSDDGRTWREVPSSRLAVGAAGAHRKALGVGATVGGHRYYRLSVGGPGTAATLGDVDFWLNGTSTYRNADRIVALYRYLLAGTAGARTTAPAVDVSAATMVDGLVGPLRLSVADSAALSAEGAALLDADGNELTGPVEPGSVFYLRPRPGAVSARVRVTVPGTEDGYGGRVLTGIPGDQGSQMFTPVALAVPAALVVDFDLSWSQRRALPHRSRRPRSGVRSA</sequence>
<dbReference type="AlphaFoldDB" id="A0A9X7WFU9"/>
<evidence type="ECO:0000259" key="1">
    <source>
        <dbReference type="Pfam" id="PF08341"/>
    </source>
</evidence>
<dbReference type="Pfam" id="PF08341">
    <property type="entry name" value="TED"/>
    <property type="match status" value="1"/>
</dbReference>
<dbReference type="NCBIfam" id="TIGR03934">
    <property type="entry name" value="TQXA_dom"/>
    <property type="match status" value="1"/>
</dbReference>
<dbReference type="InterPro" id="IPR023849">
    <property type="entry name" value="TQXA_dom"/>
</dbReference>